<dbReference type="KEGG" id="vg:80534974"/>
<dbReference type="GeneID" id="80534974"/>
<evidence type="ECO:0000313" key="2">
    <source>
        <dbReference type="Proteomes" id="UP000107449"/>
    </source>
</evidence>
<dbReference type="RefSeq" id="YP_010797253.1">
    <property type="nucleotide sequence ID" value="NC_076147.1"/>
</dbReference>
<dbReference type="EMBL" id="KR822826">
    <property type="protein sequence ID" value="AMK09273.1"/>
    <property type="molecule type" value="Viral_cRNA"/>
</dbReference>
<gene>
    <name evidence="1" type="primary">P</name>
</gene>
<name>A0A140D8P9_9RHAB</name>
<reference evidence="1 2" key="1">
    <citation type="journal article" date="2016" name="Virus Evol.">
        <title>The evolution, diversity and host associations of rhabdoviruses.</title>
        <authorList>
            <person name="Longdon B."/>
            <person name="Murray G.G.R."/>
            <person name="Palmer W.J."/>
            <person name="Day J.P."/>
            <person name="Parker D.J."/>
            <person name="Welch J.J."/>
            <person name="Obbard D.J."/>
            <person name="Jiggins F.M."/>
        </authorList>
    </citation>
    <scope>NUCLEOTIDE SEQUENCE [LARGE SCALE GENOMIC DNA]</scope>
    <source>
        <strain evidence="1">Belgium lab population</strain>
    </source>
</reference>
<protein>
    <submittedName>
        <fullName evidence="1">Polymerase-associated protein</fullName>
    </submittedName>
</protein>
<accession>A0A140D8P9</accession>
<proteinExistence type="predicted"/>
<keyword evidence="2" id="KW-1185">Reference proteome</keyword>
<organism evidence="1 2">
    <name type="scientific">Pararge aegeria rhabdovirus</name>
    <dbReference type="NCBI Taxonomy" id="1802938"/>
    <lineage>
        <taxon>Viruses</taxon>
        <taxon>Riboviria</taxon>
        <taxon>Orthornavirae</taxon>
        <taxon>Negarnaviricota</taxon>
        <taxon>Haploviricotina</taxon>
        <taxon>Monjiviricetes</taxon>
        <taxon>Mononegavirales</taxon>
        <taxon>Rhabdoviridae</taxon>
        <taxon>Alpharhabdovirinae</taxon>
        <taxon>Alphapaprhavirus</taxon>
        <taxon>Alphapaprhavirus pararge</taxon>
    </lineage>
</organism>
<sequence length="290" mass="32316">MERLDLNKAKEVAKREDWDHRLKQYDKEADDGAGPSDITQASVDKFEALNIGNDPWDKFSIKEVHHELEDETDLIEGEPGESEVRSEMGSTEDLYEQAGAVEGRVQGGELSKNAKYTLDGLPHDVKELGDRTTLVDLSFIGPVTDRKRVAGIIERVIKIYSSIPGTVQAGPSGKRGVFRFHVTNQYLSPVRAWSQSPSPDRKRLAGCDTACDLNQRSQLIPELENGIILSPKFSGLPKCVLKYGQHGLTPELISKVQTEHPDCTLNQVLKHSLSQTKKGKKVINMYRLPN</sequence>
<evidence type="ECO:0000313" key="1">
    <source>
        <dbReference type="EMBL" id="AMK09273.1"/>
    </source>
</evidence>
<dbReference type="Proteomes" id="UP000107449">
    <property type="component" value="Segment"/>
</dbReference>